<dbReference type="OrthoDB" id="5975050at2759"/>
<keyword evidence="2" id="KW-0813">Transport</keyword>
<dbReference type="Proteomes" id="UP000245119">
    <property type="component" value="Linkage Group LG12"/>
</dbReference>
<evidence type="ECO:0000313" key="7">
    <source>
        <dbReference type="EMBL" id="PVD20487.1"/>
    </source>
</evidence>
<gene>
    <name evidence="7" type="ORF">C0Q70_18643</name>
</gene>
<protein>
    <submittedName>
        <fullName evidence="7">Uncharacterized protein</fullName>
    </submittedName>
</protein>
<reference evidence="7 8" key="1">
    <citation type="submission" date="2018-04" db="EMBL/GenBank/DDBJ databases">
        <title>The genome of golden apple snail Pomacea canaliculata provides insight into stress tolerance and invasive adaptation.</title>
        <authorList>
            <person name="Liu C."/>
            <person name="Liu B."/>
            <person name="Ren Y."/>
            <person name="Zhang Y."/>
            <person name="Wang H."/>
            <person name="Li S."/>
            <person name="Jiang F."/>
            <person name="Yin L."/>
            <person name="Zhang G."/>
            <person name="Qian W."/>
            <person name="Fan W."/>
        </authorList>
    </citation>
    <scope>NUCLEOTIDE SEQUENCE [LARGE SCALE GENOMIC DNA]</scope>
    <source>
        <strain evidence="7">SZHN2017</strain>
        <tissue evidence="7">Muscle</tissue>
    </source>
</reference>
<dbReference type="PANTHER" id="PTHR20939:SF11">
    <property type="entry name" value="LD12265P"/>
    <property type="match status" value="1"/>
</dbReference>
<evidence type="ECO:0000256" key="4">
    <source>
        <dbReference type="ARBA" id="ARBA00022927"/>
    </source>
</evidence>
<name>A0A2T7NH28_POMCA</name>
<dbReference type="GO" id="GO:0031901">
    <property type="term" value="C:early endosome membrane"/>
    <property type="evidence" value="ECO:0007669"/>
    <property type="project" value="UniProtKB-SubCell"/>
</dbReference>
<dbReference type="PANTHER" id="PTHR20939">
    <property type="entry name" value="SORTING NEXIN 20, 21"/>
    <property type="match status" value="1"/>
</dbReference>
<evidence type="ECO:0000256" key="1">
    <source>
        <dbReference type="ARBA" id="ARBA00004469"/>
    </source>
</evidence>
<dbReference type="InterPro" id="IPR039937">
    <property type="entry name" value="SNX20/SNX21"/>
</dbReference>
<evidence type="ECO:0000256" key="6">
    <source>
        <dbReference type="ARBA" id="ARBA00023136"/>
    </source>
</evidence>
<accession>A0A2T7NH28</accession>
<evidence type="ECO:0000256" key="5">
    <source>
        <dbReference type="ARBA" id="ARBA00023121"/>
    </source>
</evidence>
<dbReference type="EMBL" id="PZQS01000012">
    <property type="protein sequence ID" value="PVD20487.1"/>
    <property type="molecule type" value="Genomic_DNA"/>
</dbReference>
<dbReference type="Gene3D" id="1.25.40.10">
    <property type="entry name" value="Tetratricopeptide repeat domain"/>
    <property type="match status" value="1"/>
</dbReference>
<comment type="caution">
    <text evidence="7">The sequence shown here is derived from an EMBL/GenBank/DDBJ whole genome shotgun (WGS) entry which is preliminary data.</text>
</comment>
<dbReference type="SUPFAM" id="SSF48452">
    <property type="entry name" value="TPR-like"/>
    <property type="match status" value="1"/>
</dbReference>
<dbReference type="GO" id="GO:0015031">
    <property type="term" value="P:protein transport"/>
    <property type="evidence" value="ECO:0007669"/>
    <property type="project" value="UniProtKB-KW"/>
</dbReference>
<dbReference type="STRING" id="400727.A0A2T7NH28"/>
<keyword evidence="4" id="KW-0653">Protein transport</keyword>
<evidence type="ECO:0000256" key="3">
    <source>
        <dbReference type="ARBA" id="ARBA00022753"/>
    </source>
</evidence>
<sequence>MDALLKKIRPQNAALDAQLQDSDPAELALEDDESFTASSITGQLTFAGDADSVDDDAGEREKTAPCTIHFDGSQSSASRVTFEITSAEVIKDTHSSPVTYRRSGYVVISSMILQIDKIWIFHHETIAKRSRAFEQYLSHLYSIFDIRYCPEFAHFFTGDSYAQAMELFVEGKHEEAIPVLETYLPVMEKLYGNSHSRIGHVVCSLVVCYSRTDRPDIAEAYARLAIECLPESSLTVPLLKTAIWLCWRLKKDKQDLEHRLDKIRSSGINVDDVKDLEHILLHQLKFLT</sequence>
<dbReference type="GO" id="GO:1901981">
    <property type="term" value="F:phosphatidylinositol phosphate binding"/>
    <property type="evidence" value="ECO:0007669"/>
    <property type="project" value="TreeGrafter"/>
</dbReference>
<keyword evidence="8" id="KW-1185">Reference proteome</keyword>
<organism evidence="7 8">
    <name type="scientific">Pomacea canaliculata</name>
    <name type="common">Golden apple snail</name>
    <dbReference type="NCBI Taxonomy" id="400727"/>
    <lineage>
        <taxon>Eukaryota</taxon>
        <taxon>Metazoa</taxon>
        <taxon>Spiralia</taxon>
        <taxon>Lophotrochozoa</taxon>
        <taxon>Mollusca</taxon>
        <taxon>Gastropoda</taxon>
        <taxon>Caenogastropoda</taxon>
        <taxon>Architaenioglossa</taxon>
        <taxon>Ampullarioidea</taxon>
        <taxon>Ampullariidae</taxon>
        <taxon>Pomacea</taxon>
    </lineage>
</organism>
<comment type="subcellular location">
    <subcellularLocation>
        <location evidence="1">Early endosome membrane</location>
        <topology evidence="1">Peripheral membrane protein</topology>
        <orientation evidence="1">Cytoplasmic side</orientation>
    </subcellularLocation>
</comment>
<dbReference type="InterPro" id="IPR011990">
    <property type="entry name" value="TPR-like_helical_dom_sf"/>
</dbReference>
<evidence type="ECO:0000256" key="2">
    <source>
        <dbReference type="ARBA" id="ARBA00022448"/>
    </source>
</evidence>
<keyword evidence="5" id="KW-0446">Lipid-binding</keyword>
<evidence type="ECO:0000313" key="8">
    <source>
        <dbReference type="Proteomes" id="UP000245119"/>
    </source>
</evidence>
<keyword evidence="6" id="KW-0472">Membrane</keyword>
<dbReference type="AlphaFoldDB" id="A0A2T7NH28"/>
<dbReference type="InterPro" id="IPR036871">
    <property type="entry name" value="PX_dom_sf"/>
</dbReference>
<proteinExistence type="predicted"/>
<dbReference type="SUPFAM" id="SSF64268">
    <property type="entry name" value="PX domain"/>
    <property type="match status" value="1"/>
</dbReference>
<keyword evidence="3" id="KW-0967">Endosome</keyword>